<dbReference type="Proteomes" id="UP000281118">
    <property type="component" value="Unassembled WGS sequence"/>
</dbReference>
<evidence type="ECO:0000256" key="2">
    <source>
        <dbReference type="ARBA" id="ARBA00022692"/>
    </source>
</evidence>
<dbReference type="InterPro" id="IPR036259">
    <property type="entry name" value="MFS_trans_sf"/>
</dbReference>
<organism evidence="7 8">
    <name type="scientific">Variovorax guangxiensis</name>
    <dbReference type="NCBI Taxonomy" id="1775474"/>
    <lineage>
        <taxon>Bacteria</taxon>
        <taxon>Pseudomonadati</taxon>
        <taxon>Pseudomonadota</taxon>
        <taxon>Betaproteobacteria</taxon>
        <taxon>Burkholderiales</taxon>
        <taxon>Comamonadaceae</taxon>
        <taxon>Variovorax</taxon>
    </lineage>
</organism>
<dbReference type="Pfam" id="PF07690">
    <property type="entry name" value="MFS_1"/>
    <property type="match status" value="1"/>
</dbReference>
<protein>
    <submittedName>
        <fullName evidence="7">MFS transporter</fullName>
    </submittedName>
</protein>
<dbReference type="OrthoDB" id="8596007at2"/>
<dbReference type="InterPro" id="IPR020846">
    <property type="entry name" value="MFS_dom"/>
</dbReference>
<evidence type="ECO:0000256" key="4">
    <source>
        <dbReference type="ARBA" id="ARBA00023136"/>
    </source>
</evidence>
<dbReference type="RefSeq" id="WP_126022088.1">
    <property type="nucleotide sequence ID" value="NZ_RXFT01000004.1"/>
</dbReference>
<dbReference type="PANTHER" id="PTHR11662:SF399">
    <property type="entry name" value="FI19708P1-RELATED"/>
    <property type="match status" value="1"/>
</dbReference>
<feature type="transmembrane region" description="Helical" evidence="5">
    <location>
        <begin position="153"/>
        <end position="175"/>
    </location>
</feature>
<dbReference type="SUPFAM" id="SSF103473">
    <property type="entry name" value="MFS general substrate transporter"/>
    <property type="match status" value="1"/>
</dbReference>
<keyword evidence="2 5" id="KW-0812">Transmembrane</keyword>
<dbReference type="InterPro" id="IPR050382">
    <property type="entry name" value="MFS_Na/Anion_cotransporter"/>
</dbReference>
<dbReference type="GO" id="GO:0016020">
    <property type="term" value="C:membrane"/>
    <property type="evidence" value="ECO:0007669"/>
    <property type="project" value="UniProtKB-SubCell"/>
</dbReference>
<evidence type="ECO:0000256" key="5">
    <source>
        <dbReference type="SAM" id="Phobius"/>
    </source>
</evidence>
<keyword evidence="4 5" id="KW-0472">Membrane</keyword>
<dbReference type="PROSITE" id="PS50850">
    <property type="entry name" value="MFS"/>
    <property type="match status" value="1"/>
</dbReference>
<feature type="transmembrane region" description="Helical" evidence="5">
    <location>
        <begin position="20"/>
        <end position="43"/>
    </location>
</feature>
<dbReference type="InterPro" id="IPR011701">
    <property type="entry name" value="MFS"/>
</dbReference>
<dbReference type="Gene3D" id="1.20.1250.20">
    <property type="entry name" value="MFS general substrate transporter like domains"/>
    <property type="match status" value="2"/>
</dbReference>
<comment type="subcellular location">
    <subcellularLocation>
        <location evidence="1">Membrane</location>
        <topology evidence="1">Multi-pass membrane protein</topology>
    </subcellularLocation>
</comment>
<feature type="transmembrane region" description="Helical" evidence="5">
    <location>
        <begin position="63"/>
        <end position="88"/>
    </location>
</feature>
<evidence type="ECO:0000259" key="6">
    <source>
        <dbReference type="PROSITE" id="PS50850"/>
    </source>
</evidence>
<feature type="transmembrane region" description="Helical" evidence="5">
    <location>
        <begin position="237"/>
        <end position="253"/>
    </location>
</feature>
<accession>A0A3S1A355</accession>
<feature type="transmembrane region" description="Helical" evidence="5">
    <location>
        <begin position="364"/>
        <end position="389"/>
    </location>
</feature>
<feature type="domain" description="Major facilitator superfamily (MFS) profile" evidence="6">
    <location>
        <begin position="21"/>
        <end position="437"/>
    </location>
</feature>
<feature type="transmembrane region" description="Helical" evidence="5">
    <location>
        <begin position="273"/>
        <end position="295"/>
    </location>
</feature>
<evidence type="ECO:0000256" key="3">
    <source>
        <dbReference type="ARBA" id="ARBA00022989"/>
    </source>
</evidence>
<dbReference type="PANTHER" id="PTHR11662">
    <property type="entry name" value="SOLUTE CARRIER FAMILY 17"/>
    <property type="match status" value="1"/>
</dbReference>
<reference evidence="7 8" key="1">
    <citation type="submission" date="2018-12" db="EMBL/GenBank/DDBJ databases">
        <title>The genome sequences of Variovorax guangxiensis DSM 27352.</title>
        <authorList>
            <person name="Gao J."/>
            <person name="Sun J."/>
        </authorList>
    </citation>
    <scope>NUCLEOTIDE SEQUENCE [LARGE SCALE GENOMIC DNA]</scope>
    <source>
        <strain evidence="7 8">DSM 27352</strain>
    </source>
</reference>
<comment type="caution">
    <text evidence="7">The sequence shown here is derived from an EMBL/GenBank/DDBJ whole genome shotgun (WGS) entry which is preliminary data.</text>
</comment>
<keyword evidence="3 5" id="KW-1133">Transmembrane helix</keyword>
<evidence type="ECO:0000313" key="8">
    <source>
        <dbReference type="Proteomes" id="UP000281118"/>
    </source>
</evidence>
<gene>
    <name evidence="7" type="ORF">EJP67_12860</name>
</gene>
<dbReference type="AlphaFoldDB" id="A0A3S1A355"/>
<evidence type="ECO:0000256" key="1">
    <source>
        <dbReference type="ARBA" id="ARBA00004141"/>
    </source>
</evidence>
<proteinExistence type="predicted"/>
<feature type="transmembrane region" description="Helical" evidence="5">
    <location>
        <begin position="302"/>
        <end position="322"/>
    </location>
</feature>
<sequence>MQSSRNDDDSGKNDRNLRWYGVITLFAIVAISYVDRINIAVLITDAAFLNHVGLAATDRVSQGFLATAFMLGYGVSAFVLTPFCSALFGVRRSLVYGLILWGVVTWASPMFHSYGLLLASRVLLGVSEGPLFSLASAYIKAHFRSDENGKPNAFVNMGTGLGLAIGYPLVGWLLTQFAWDSSFHVLGVLNIVLGIPLVLAFVRMPPGHADGVKPSSFGEAMSRVGGIVKGALHTRHLFLITLLTSAALAYLWGSSNWLPTYLREARGFSMREMGWLASLPQYATVLAVFAGGVLIDKVGRERVPFIFMGASVGVALSVLMAINARDPYAAACCLVAANFFWGLQSPAIPSTVQYCSRPEHTASAFGVTNGVGSLVAGFMPALMGGVIGAMSHGVGASPAASAASSASGFFAGFALLIGTQIVVFGCGFMLWLRDRSHGAHTVSGSQLS</sequence>
<feature type="transmembrane region" description="Helical" evidence="5">
    <location>
        <begin position="181"/>
        <end position="202"/>
    </location>
</feature>
<dbReference type="EMBL" id="RXFT01000004">
    <property type="protein sequence ID" value="RUR67947.1"/>
    <property type="molecule type" value="Genomic_DNA"/>
</dbReference>
<evidence type="ECO:0000313" key="7">
    <source>
        <dbReference type="EMBL" id="RUR67947.1"/>
    </source>
</evidence>
<name>A0A3S1A355_9BURK</name>
<feature type="transmembrane region" description="Helical" evidence="5">
    <location>
        <begin position="409"/>
        <end position="432"/>
    </location>
</feature>
<feature type="transmembrane region" description="Helical" evidence="5">
    <location>
        <begin position="95"/>
        <end position="116"/>
    </location>
</feature>
<dbReference type="GO" id="GO:0022857">
    <property type="term" value="F:transmembrane transporter activity"/>
    <property type="evidence" value="ECO:0007669"/>
    <property type="project" value="InterPro"/>
</dbReference>